<dbReference type="PANTHER" id="PTHR46796:SF15">
    <property type="entry name" value="BLL1074 PROTEIN"/>
    <property type="match status" value="1"/>
</dbReference>
<sequence>MGAVSTVSARPHPALRPGVISYRGIRLTLDRPRRRLETPIAAATLLLGFEAPVRITRAGRPPVSLVSVVNGLTAAPALGEHAGRLSGIEVLLAPWAAFTLFDTEQYELANRSLHPDELAGPAGVPLGELAAALAALPRRPERFALLDRALLERMRAGAPVSERVVHAWSPLGRSSGRLPVPRPAAEAGWSVRHLENRFREQIGLPPKAAARVLPVQRARRLLTAGHGQAETAALCGYYDQAHFSGELRTMTGCSPGEFLAGEATSLVLAPGHGALFSKTRGAGTGHAVHPAIELPGETGEDRGDGGDGSAGRLGPRSPQGDGARSAPLGRGRRAMRGSRRAGADAAGPARPRERTRAASTRRVGTPGAHLCVGHVTNAVFVSRMSRVRGLCVTPCRQALSSGHSVSFTGHRLGDRQRSARLPRRPPPAAAAARAGRCGS</sequence>
<evidence type="ECO:0000313" key="6">
    <source>
        <dbReference type="EMBL" id="GHD99160.1"/>
    </source>
</evidence>
<dbReference type="InterPro" id="IPR018060">
    <property type="entry name" value="HTH_AraC"/>
</dbReference>
<dbReference type="PANTHER" id="PTHR46796">
    <property type="entry name" value="HTH-TYPE TRANSCRIPTIONAL ACTIVATOR RHAS-RELATED"/>
    <property type="match status" value="1"/>
</dbReference>
<comment type="caution">
    <text evidence="6">The sequence shown here is derived from an EMBL/GenBank/DDBJ whole genome shotgun (WGS) entry which is preliminary data.</text>
</comment>
<feature type="compositionally biased region" description="Basic residues" evidence="4">
    <location>
        <begin position="330"/>
        <end position="339"/>
    </location>
</feature>
<feature type="domain" description="HTH araC/xylS-type" evidence="5">
    <location>
        <begin position="184"/>
        <end position="261"/>
    </location>
</feature>
<gene>
    <name evidence="6" type="ORF">GCM10010339_09320</name>
</gene>
<accession>A0A918YCS8</accession>
<dbReference type="AlphaFoldDB" id="A0A918YCS8"/>
<dbReference type="SUPFAM" id="SSF46689">
    <property type="entry name" value="Homeodomain-like"/>
    <property type="match status" value="1"/>
</dbReference>
<dbReference type="Proteomes" id="UP000655443">
    <property type="component" value="Unassembled WGS sequence"/>
</dbReference>
<feature type="region of interest" description="Disordered" evidence="4">
    <location>
        <begin position="402"/>
        <end position="439"/>
    </location>
</feature>
<dbReference type="PROSITE" id="PS01124">
    <property type="entry name" value="HTH_ARAC_FAMILY_2"/>
    <property type="match status" value="1"/>
</dbReference>
<evidence type="ECO:0000256" key="4">
    <source>
        <dbReference type="SAM" id="MobiDB-lite"/>
    </source>
</evidence>
<evidence type="ECO:0000256" key="1">
    <source>
        <dbReference type="ARBA" id="ARBA00023015"/>
    </source>
</evidence>
<evidence type="ECO:0000256" key="2">
    <source>
        <dbReference type="ARBA" id="ARBA00023125"/>
    </source>
</evidence>
<keyword evidence="3" id="KW-0804">Transcription</keyword>
<reference evidence="6" key="1">
    <citation type="journal article" date="2014" name="Int. J. Syst. Evol. Microbiol.">
        <title>Complete genome sequence of Corynebacterium casei LMG S-19264T (=DSM 44701T), isolated from a smear-ripened cheese.</title>
        <authorList>
            <consortium name="US DOE Joint Genome Institute (JGI-PGF)"/>
            <person name="Walter F."/>
            <person name="Albersmeier A."/>
            <person name="Kalinowski J."/>
            <person name="Ruckert C."/>
        </authorList>
    </citation>
    <scope>NUCLEOTIDE SEQUENCE</scope>
    <source>
        <strain evidence="6">JCM 4714</strain>
    </source>
</reference>
<dbReference type="EMBL" id="BMVG01000001">
    <property type="protein sequence ID" value="GHD99160.1"/>
    <property type="molecule type" value="Genomic_DNA"/>
</dbReference>
<dbReference type="SMART" id="SM00342">
    <property type="entry name" value="HTH_ARAC"/>
    <property type="match status" value="1"/>
</dbReference>
<keyword evidence="1" id="KW-0805">Transcription regulation</keyword>
<protein>
    <recommendedName>
        <fullName evidence="5">HTH araC/xylS-type domain-containing protein</fullName>
    </recommendedName>
</protein>
<dbReference type="Gene3D" id="1.10.10.60">
    <property type="entry name" value="Homeodomain-like"/>
    <property type="match status" value="1"/>
</dbReference>
<dbReference type="Pfam" id="PF12833">
    <property type="entry name" value="HTH_18"/>
    <property type="match status" value="1"/>
</dbReference>
<organism evidence="6 7">
    <name type="scientific">Streptomyces alanosinicus</name>
    <dbReference type="NCBI Taxonomy" id="68171"/>
    <lineage>
        <taxon>Bacteria</taxon>
        <taxon>Bacillati</taxon>
        <taxon>Actinomycetota</taxon>
        <taxon>Actinomycetes</taxon>
        <taxon>Kitasatosporales</taxon>
        <taxon>Streptomycetaceae</taxon>
        <taxon>Streptomyces</taxon>
    </lineage>
</organism>
<dbReference type="GO" id="GO:0043565">
    <property type="term" value="F:sequence-specific DNA binding"/>
    <property type="evidence" value="ECO:0007669"/>
    <property type="project" value="InterPro"/>
</dbReference>
<keyword evidence="7" id="KW-1185">Reference proteome</keyword>
<feature type="region of interest" description="Disordered" evidence="4">
    <location>
        <begin position="281"/>
        <end position="362"/>
    </location>
</feature>
<evidence type="ECO:0000259" key="5">
    <source>
        <dbReference type="PROSITE" id="PS01124"/>
    </source>
</evidence>
<feature type="compositionally biased region" description="Low complexity" evidence="4">
    <location>
        <begin position="429"/>
        <end position="439"/>
    </location>
</feature>
<evidence type="ECO:0000313" key="7">
    <source>
        <dbReference type="Proteomes" id="UP000655443"/>
    </source>
</evidence>
<dbReference type="InterPro" id="IPR009057">
    <property type="entry name" value="Homeodomain-like_sf"/>
</dbReference>
<proteinExistence type="predicted"/>
<dbReference type="InterPro" id="IPR050204">
    <property type="entry name" value="AraC_XylS_family_regulators"/>
</dbReference>
<reference evidence="6" key="2">
    <citation type="submission" date="2020-09" db="EMBL/GenBank/DDBJ databases">
        <authorList>
            <person name="Sun Q."/>
            <person name="Ohkuma M."/>
        </authorList>
    </citation>
    <scope>NUCLEOTIDE SEQUENCE</scope>
    <source>
        <strain evidence="6">JCM 4714</strain>
    </source>
</reference>
<dbReference type="GO" id="GO:0003700">
    <property type="term" value="F:DNA-binding transcription factor activity"/>
    <property type="evidence" value="ECO:0007669"/>
    <property type="project" value="InterPro"/>
</dbReference>
<name>A0A918YCS8_9ACTN</name>
<keyword evidence="2" id="KW-0238">DNA-binding</keyword>
<evidence type="ECO:0000256" key="3">
    <source>
        <dbReference type="ARBA" id="ARBA00023163"/>
    </source>
</evidence>